<feature type="compositionally biased region" description="Polar residues" evidence="1">
    <location>
        <begin position="677"/>
        <end position="687"/>
    </location>
</feature>
<feature type="region of interest" description="Disordered" evidence="1">
    <location>
        <begin position="1"/>
        <end position="160"/>
    </location>
</feature>
<dbReference type="eggNOG" id="ENOG502RS7E">
    <property type="taxonomic scope" value="Eukaryota"/>
</dbReference>
<organism evidence="2 3">
    <name type="scientific">Thermothelomyces thermophilus (strain ATCC 42464 / BCRC 31852 / DSM 1799)</name>
    <name type="common">Sporotrichum thermophile</name>
    <dbReference type="NCBI Taxonomy" id="573729"/>
    <lineage>
        <taxon>Eukaryota</taxon>
        <taxon>Fungi</taxon>
        <taxon>Dikarya</taxon>
        <taxon>Ascomycota</taxon>
        <taxon>Pezizomycotina</taxon>
        <taxon>Sordariomycetes</taxon>
        <taxon>Sordariomycetidae</taxon>
        <taxon>Sordariales</taxon>
        <taxon>Chaetomiaceae</taxon>
        <taxon>Thermothelomyces</taxon>
    </lineage>
</organism>
<feature type="compositionally biased region" description="Pro residues" evidence="1">
    <location>
        <begin position="811"/>
        <end position="821"/>
    </location>
</feature>
<feature type="compositionally biased region" description="Polar residues" evidence="1">
    <location>
        <begin position="737"/>
        <end position="746"/>
    </location>
</feature>
<feature type="compositionally biased region" description="Polar residues" evidence="1">
    <location>
        <begin position="847"/>
        <end position="879"/>
    </location>
</feature>
<feature type="region of interest" description="Disordered" evidence="1">
    <location>
        <begin position="794"/>
        <end position="882"/>
    </location>
</feature>
<feature type="compositionally biased region" description="Low complexity" evidence="1">
    <location>
        <begin position="70"/>
        <end position="80"/>
    </location>
</feature>
<dbReference type="EMBL" id="CP003005">
    <property type="protein sequence ID" value="AEO59162.1"/>
    <property type="molecule type" value="Genomic_DNA"/>
</dbReference>
<gene>
    <name evidence="2" type="ORF">MYCTH_2307197</name>
</gene>
<dbReference type="AlphaFoldDB" id="G2QFD3"/>
<feature type="region of interest" description="Disordered" evidence="1">
    <location>
        <begin position="492"/>
        <end position="584"/>
    </location>
</feature>
<feature type="compositionally biased region" description="Polar residues" evidence="1">
    <location>
        <begin position="122"/>
        <end position="136"/>
    </location>
</feature>
<dbReference type="InParanoid" id="G2QFD3"/>
<dbReference type="HOGENOM" id="CLU_287008_0_0_1"/>
<evidence type="ECO:0000313" key="3">
    <source>
        <dbReference type="Proteomes" id="UP000007322"/>
    </source>
</evidence>
<keyword evidence="3" id="KW-1185">Reference proteome</keyword>
<reference evidence="2 3" key="1">
    <citation type="journal article" date="2011" name="Nat. Biotechnol.">
        <title>Comparative genomic analysis of the thermophilic biomass-degrading fungi Myceliophthora thermophila and Thielavia terrestris.</title>
        <authorList>
            <person name="Berka R.M."/>
            <person name="Grigoriev I.V."/>
            <person name="Otillar R."/>
            <person name="Salamov A."/>
            <person name="Grimwood J."/>
            <person name="Reid I."/>
            <person name="Ishmael N."/>
            <person name="John T."/>
            <person name="Darmond C."/>
            <person name="Moisan M.-C."/>
            <person name="Henrissat B."/>
            <person name="Coutinho P.M."/>
            <person name="Lombard V."/>
            <person name="Natvig D.O."/>
            <person name="Lindquist E."/>
            <person name="Schmutz J."/>
            <person name="Lucas S."/>
            <person name="Harris P."/>
            <person name="Powlowski J."/>
            <person name="Bellemare A."/>
            <person name="Taylor D."/>
            <person name="Butler G."/>
            <person name="de Vries R.P."/>
            <person name="Allijn I.E."/>
            <person name="van den Brink J."/>
            <person name="Ushinsky S."/>
            <person name="Storms R."/>
            <person name="Powell A.J."/>
            <person name="Paulsen I.T."/>
            <person name="Elbourne L.D.H."/>
            <person name="Baker S.E."/>
            <person name="Magnuson J."/>
            <person name="LaBoissiere S."/>
            <person name="Clutterbuck A.J."/>
            <person name="Martinez D."/>
            <person name="Wogulis M."/>
            <person name="de Leon A.L."/>
            <person name="Rey M.W."/>
            <person name="Tsang A."/>
        </authorList>
    </citation>
    <scope>NUCLEOTIDE SEQUENCE [LARGE SCALE GENOMIC DNA]</scope>
    <source>
        <strain evidence="3">ATCC 42464 / BCRC 31852 / DSM 1799</strain>
    </source>
</reference>
<dbReference type="RefSeq" id="XP_003664407.1">
    <property type="nucleotide sequence ID" value="XM_003664359.1"/>
</dbReference>
<dbReference type="KEGG" id="mtm:MYCTH_2307197"/>
<dbReference type="OMA" id="ILRCDEH"/>
<name>G2QFD3_THET4</name>
<dbReference type="OrthoDB" id="4835412at2759"/>
<feature type="compositionally biased region" description="Basic residues" evidence="1">
    <location>
        <begin position="640"/>
        <end position="650"/>
    </location>
</feature>
<sequence length="1075" mass="115334">MAGVSSKPAHIATVPAPPSLAKVPSQPELSALPTPTATEVDRQSTPVENDASGDTPTASPLRPSVQVQSTPTTLLHPLPTTEEHRKHPLASSAQQSPAKPNTRPATVLDQENIPPEAPTSPYKLQSSFSAKSSPHSGSALKRKVNGESNPGSPADSTGVKRARLEGVNGADVSEVDHPLLVASDTAFGRSVSFEDVYGSPEKPAPYKHIIVQYPPTVGHFYILKCDEHGVHFGEHPLRGAAKHLASAQHGYMSKAHVTAIETLGYRVRGCTKEMADKNNQEVLKAFKDGSYKAFNANNLSQTKRAELGYPAVDPLVSQKPVQHRKQTAAITEPQPCRFYVTSGGDLRCPVLILPWGDTSQAGLMGTLADTGIFREFSDDRRPLGVPKLPKCYVYREIDGNIVGIKGWAKGYENGGPLERKREFPVLCAESADYRMWSVGWVKAAHLSQLDFDDPSSRDIPFVREAWYYFQTRVLRRQRDVYPACGTRLSSRSERECREMPLQSTDKSFRDSVPGSRSEDVEMTDTACLVQKELASESDGKSINKRTAESRDVAKEGANNTRAPGGEDNRADATAKSATAPMSSAQHIAAQALNLQGPVRSGFTTVNAGGGADRSASRSARASPESQSGDGSVSSTEGGGHRRVFKIHARSSNRPFTSQTQGSPSTVLPERPTDGTMPPSSAANQSQGVVRKLSPASLQNILQDFPDPAAANPRVDPQSPKPMGARRPLPSEPIRIYSPSQPASLSAVNEKPNPPATSNDRAGSAPAQLPPQTRDPVADEIRLWGTASAALSLSRHATPQPVAAPTLTPSPMSAPAPEPSPEPNQRREQNAPPIQLPPPTTTLLPISHLNTTPLTTMNASTGNTRANSPSMTHVSKSGTPATAGFSKPEISALTPTLPLPQNCFVPTMDVFDLAGFMDGNKELFRSAEPGQYLRLIDDHQRGVFTTASDSPVQLRIDPQRIKSAERVSAQAGAVCVVTLVYLPTEDAKEGDQKGEAGAAQTQTLVFEKARSTVRGLENGTLHARRLCRRLQAWNPAIECPTPGFAMDSVQWRFNNQAPAPLSAPETAARPGGEKPK</sequence>
<dbReference type="GeneID" id="11514272"/>
<feature type="compositionally biased region" description="Polar residues" evidence="1">
    <location>
        <begin position="146"/>
        <end position="155"/>
    </location>
</feature>
<dbReference type="Proteomes" id="UP000007322">
    <property type="component" value="Chromosome 4"/>
</dbReference>
<evidence type="ECO:0000256" key="1">
    <source>
        <dbReference type="SAM" id="MobiDB-lite"/>
    </source>
</evidence>
<feature type="compositionally biased region" description="Polar residues" evidence="1">
    <location>
        <begin position="651"/>
        <end position="665"/>
    </location>
</feature>
<protein>
    <submittedName>
        <fullName evidence="2">Uncharacterized protein</fullName>
    </submittedName>
</protein>
<feature type="compositionally biased region" description="Polar residues" evidence="1">
    <location>
        <begin position="575"/>
        <end position="584"/>
    </location>
</feature>
<feature type="region of interest" description="Disordered" evidence="1">
    <location>
        <begin position="703"/>
        <end position="773"/>
    </location>
</feature>
<feature type="region of interest" description="Disordered" evidence="1">
    <location>
        <begin position="603"/>
        <end position="689"/>
    </location>
</feature>
<proteinExistence type="predicted"/>
<accession>G2QFD3</accession>
<feature type="compositionally biased region" description="Low complexity" evidence="1">
    <location>
        <begin position="612"/>
        <end position="622"/>
    </location>
</feature>
<feature type="compositionally biased region" description="Polar residues" evidence="1">
    <location>
        <begin position="623"/>
        <end position="635"/>
    </location>
</feature>
<feature type="compositionally biased region" description="Polar residues" evidence="1">
    <location>
        <begin position="33"/>
        <end position="58"/>
    </location>
</feature>
<feature type="compositionally biased region" description="Basic and acidic residues" evidence="1">
    <location>
        <begin position="533"/>
        <end position="554"/>
    </location>
</feature>
<evidence type="ECO:0000313" key="2">
    <source>
        <dbReference type="EMBL" id="AEO59162.1"/>
    </source>
</evidence>
<dbReference type="VEuPathDB" id="FungiDB:MYCTH_2307197"/>